<feature type="domain" description="BMC" evidence="5">
    <location>
        <begin position="12"/>
        <end position="97"/>
    </location>
</feature>
<evidence type="ECO:0000256" key="1">
    <source>
        <dbReference type="ARBA" id="ARBA00024322"/>
    </source>
</evidence>
<gene>
    <name evidence="6" type="ORF">C6Y28_09420</name>
</gene>
<dbReference type="InterPro" id="IPR050575">
    <property type="entry name" value="BMC_shell"/>
</dbReference>
<dbReference type="Proteomes" id="UP000238358">
    <property type="component" value="Chromosome"/>
</dbReference>
<dbReference type="Pfam" id="PF00936">
    <property type="entry name" value="BMC"/>
    <property type="match status" value="1"/>
</dbReference>
<dbReference type="PANTHER" id="PTHR33941">
    <property type="entry name" value="PROPANEDIOL UTILIZATION PROTEIN PDUA"/>
    <property type="match status" value="1"/>
</dbReference>
<comment type="similarity">
    <text evidence="3">Belongs to the bacterial microcompartments protein family.</text>
</comment>
<dbReference type="CDD" id="cd07045">
    <property type="entry name" value="BMC_CcmK_like"/>
    <property type="match status" value="1"/>
</dbReference>
<dbReference type="SMART" id="SM00877">
    <property type="entry name" value="BMC"/>
    <property type="match status" value="1"/>
</dbReference>
<dbReference type="InterPro" id="IPR037233">
    <property type="entry name" value="CcmK-like_sf"/>
</dbReference>
<dbReference type="PANTHER" id="PTHR33941:SF11">
    <property type="entry name" value="BACTERIAL MICROCOMPARTMENT SHELL PROTEIN PDUJ"/>
    <property type="match status" value="1"/>
</dbReference>
<dbReference type="SUPFAM" id="SSF143414">
    <property type="entry name" value="CcmK-like"/>
    <property type="match status" value="1"/>
</dbReference>
<proteinExistence type="inferred from homology"/>
<evidence type="ECO:0000256" key="3">
    <source>
        <dbReference type="PROSITE-ProRule" id="PRU01278"/>
    </source>
</evidence>
<dbReference type="Gene3D" id="3.30.70.1710">
    <property type="match status" value="1"/>
</dbReference>
<keyword evidence="2" id="KW-1283">Bacterial microcompartment</keyword>
<feature type="compositionally biased region" description="Basic and acidic residues" evidence="4">
    <location>
        <begin position="114"/>
        <end position="125"/>
    </location>
</feature>
<feature type="region of interest" description="Disordered" evidence="4">
    <location>
        <begin position="99"/>
        <end position="179"/>
    </location>
</feature>
<feature type="compositionally biased region" description="Basic residues" evidence="4">
    <location>
        <begin position="136"/>
        <end position="148"/>
    </location>
</feature>
<reference evidence="6 7" key="1">
    <citation type="journal article" date="2018" name="Genome Announc.">
        <title>Complete genomes of two Megasphaera elsdenii strains, NCIMB 702410 and ATCC 25940.</title>
        <authorList>
            <person name="Hatmaker E.A."/>
            <person name="O'Dell K."/>
            <person name="Riley L.A."/>
            <person name="Klingeman D.M."/>
            <person name="Guss A.M."/>
        </authorList>
    </citation>
    <scope>NUCLEOTIDE SEQUENCE [LARGE SCALE GENOMIC DNA]</scope>
    <source>
        <strain evidence="6 7">NCIMB702410</strain>
    </source>
</reference>
<dbReference type="PROSITE" id="PS51930">
    <property type="entry name" value="BMC_2"/>
    <property type="match status" value="1"/>
</dbReference>
<dbReference type="GO" id="GO:0031469">
    <property type="term" value="C:bacterial microcompartment"/>
    <property type="evidence" value="ECO:0007669"/>
    <property type="project" value="UniProtKB-SubCell"/>
</dbReference>
<dbReference type="InterPro" id="IPR044872">
    <property type="entry name" value="CcmK/CsoS1_BMC"/>
</dbReference>
<evidence type="ECO:0000259" key="5">
    <source>
        <dbReference type="PROSITE" id="PS51930"/>
    </source>
</evidence>
<evidence type="ECO:0000256" key="2">
    <source>
        <dbReference type="ARBA" id="ARBA00024446"/>
    </source>
</evidence>
<feature type="compositionally biased region" description="Polar residues" evidence="4">
    <location>
        <begin position="165"/>
        <end position="179"/>
    </location>
</feature>
<organism evidence="6 7">
    <name type="scientific">Megasphaera elsdenii</name>
    <dbReference type="NCBI Taxonomy" id="907"/>
    <lineage>
        <taxon>Bacteria</taxon>
        <taxon>Bacillati</taxon>
        <taxon>Bacillota</taxon>
        <taxon>Negativicutes</taxon>
        <taxon>Veillonellales</taxon>
        <taxon>Veillonellaceae</taxon>
        <taxon>Megasphaera</taxon>
    </lineage>
</organism>
<evidence type="ECO:0000256" key="4">
    <source>
        <dbReference type="SAM" id="MobiDB-lite"/>
    </source>
</evidence>
<sequence>MRKGRGRPVEKSLGLVEVRGLSCAIEVADAMVKAANVVLDELEAARGNGMMTVKVRGDVGAVRAAVEAGKVTASSYGALVSAHVIARPHEMTGTCFVHHESQRQGPDHNAVCPEGKETEETEKPEPAASQPVPPPKKARRTRRLRMAGKAKQSVTPAAEGPAPDTTGSETPSGHSSEET</sequence>
<dbReference type="AlphaFoldDB" id="A0A2S0M8M7"/>
<comment type="subcellular location">
    <subcellularLocation>
        <location evidence="1">Bacterial microcompartment</location>
    </subcellularLocation>
</comment>
<protein>
    <submittedName>
        <fullName evidence="6">BMC domain-containing protein</fullName>
    </submittedName>
</protein>
<dbReference type="EMBL" id="CP027569">
    <property type="protein sequence ID" value="AVO27818.1"/>
    <property type="molecule type" value="Genomic_DNA"/>
</dbReference>
<evidence type="ECO:0000313" key="6">
    <source>
        <dbReference type="EMBL" id="AVO27818.1"/>
    </source>
</evidence>
<dbReference type="InterPro" id="IPR000249">
    <property type="entry name" value="BMC_dom"/>
</dbReference>
<name>A0A2S0M8M7_MEGEL</name>
<accession>A0A2S0M8M7</accession>
<evidence type="ECO:0000313" key="7">
    <source>
        <dbReference type="Proteomes" id="UP000238358"/>
    </source>
</evidence>